<name>A0A4Z2ISJ2_9TELE</name>
<evidence type="ECO:0000313" key="2">
    <source>
        <dbReference type="EMBL" id="TNN80865.1"/>
    </source>
</evidence>
<proteinExistence type="predicted"/>
<accession>A0A4Z2ISJ2</accession>
<dbReference type="AlphaFoldDB" id="A0A4Z2ISJ2"/>
<protein>
    <submittedName>
        <fullName evidence="2">Uncharacterized protein</fullName>
    </submittedName>
</protein>
<evidence type="ECO:0000256" key="1">
    <source>
        <dbReference type="SAM" id="Phobius"/>
    </source>
</evidence>
<feature type="transmembrane region" description="Helical" evidence="1">
    <location>
        <begin position="72"/>
        <end position="93"/>
    </location>
</feature>
<keyword evidence="1" id="KW-0812">Transmembrane</keyword>
<keyword evidence="3" id="KW-1185">Reference proteome</keyword>
<dbReference type="EMBL" id="SRLO01000050">
    <property type="protein sequence ID" value="TNN80865.1"/>
    <property type="molecule type" value="Genomic_DNA"/>
</dbReference>
<evidence type="ECO:0000313" key="3">
    <source>
        <dbReference type="Proteomes" id="UP000314294"/>
    </source>
</evidence>
<comment type="caution">
    <text evidence="2">The sequence shown here is derived from an EMBL/GenBank/DDBJ whole genome shotgun (WGS) entry which is preliminary data.</text>
</comment>
<organism evidence="2 3">
    <name type="scientific">Liparis tanakae</name>
    <name type="common">Tanaka's snailfish</name>
    <dbReference type="NCBI Taxonomy" id="230148"/>
    <lineage>
        <taxon>Eukaryota</taxon>
        <taxon>Metazoa</taxon>
        <taxon>Chordata</taxon>
        <taxon>Craniata</taxon>
        <taxon>Vertebrata</taxon>
        <taxon>Euteleostomi</taxon>
        <taxon>Actinopterygii</taxon>
        <taxon>Neopterygii</taxon>
        <taxon>Teleostei</taxon>
        <taxon>Neoteleostei</taxon>
        <taxon>Acanthomorphata</taxon>
        <taxon>Eupercaria</taxon>
        <taxon>Perciformes</taxon>
        <taxon>Cottioidei</taxon>
        <taxon>Cottales</taxon>
        <taxon>Liparidae</taxon>
        <taxon>Liparis</taxon>
    </lineage>
</organism>
<reference evidence="2 3" key="1">
    <citation type="submission" date="2019-03" db="EMBL/GenBank/DDBJ databases">
        <title>First draft genome of Liparis tanakae, snailfish: a comprehensive survey of snailfish specific genes.</title>
        <authorList>
            <person name="Kim W."/>
            <person name="Song I."/>
            <person name="Jeong J.-H."/>
            <person name="Kim D."/>
            <person name="Kim S."/>
            <person name="Ryu S."/>
            <person name="Song J.Y."/>
            <person name="Lee S.K."/>
        </authorList>
    </citation>
    <scope>NUCLEOTIDE SEQUENCE [LARGE SCALE GENOMIC DNA]</scope>
    <source>
        <tissue evidence="2">Muscle</tissue>
    </source>
</reference>
<keyword evidence="1" id="KW-1133">Transmembrane helix</keyword>
<dbReference type="Proteomes" id="UP000314294">
    <property type="component" value="Unassembled WGS sequence"/>
</dbReference>
<sequence length="94" mass="10638">MTSPHHGTSSCFSTPSRQPVDFIWTNGNMEHEKWRTGRMKSRDMIYCDGHTGATSLLSRLPLSRQLFPQNCYFSLIIVSLIAPSFICICSSHCL</sequence>
<gene>
    <name evidence="2" type="ORF">EYF80_008870</name>
</gene>
<keyword evidence="1" id="KW-0472">Membrane</keyword>